<evidence type="ECO:0000313" key="4">
    <source>
        <dbReference type="Proteomes" id="UP000595362"/>
    </source>
</evidence>
<reference evidence="3 4" key="1">
    <citation type="submission" date="2020-07" db="EMBL/GenBank/DDBJ databases">
        <title>Huge and variable diversity of episymbiotic CPR bacteria and DPANN archaea in groundwater ecosystems.</title>
        <authorList>
            <person name="He C.Y."/>
            <person name="Keren R."/>
            <person name="Whittaker M."/>
            <person name="Farag I.F."/>
            <person name="Doudna J."/>
            <person name="Cate J.H.D."/>
            <person name="Banfield J.F."/>
        </authorList>
    </citation>
    <scope>NUCLEOTIDE SEQUENCE [LARGE SCALE GENOMIC DNA]</scope>
    <source>
        <strain evidence="3">NC_groundwater_70_Ag_B-0.1um_54_66</strain>
    </source>
</reference>
<dbReference type="EMBL" id="CP066681">
    <property type="protein sequence ID" value="QQG36783.1"/>
    <property type="molecule type" value="Genomic_DNA"/>
</dbReference>
<dbReference type="Proteomes" id="UP000595362">
    <property type="component" value="Chromosome"/>
</dbReference>
<feature type="chain" id="PRO_5032505663" evidence="2">
    <location>
        <begin position="22"/>
        <end position="233"/>
    </location>
</feature>
<feature type="region of interest" description="Disordered" evidence="1">
    <location>
        <begin position="190"/>
        <end position="233"/>
    </location>
</feature>
<organism evidence="3 4">
    <name type="scientific">Micavibrio aeruginosavorus</name>
    <dbReference type="NCBI Taxonomy" id="349221"/>
    <lineage>
        <taxon>Bacteria</taxon>
        <taxon>Pseudomonadati</taxon>
        <taxon>Bdellovibrionota</taxon>
        <taxon>Bdellovibrionia</taxon>
        <taxon>Bdellovibrionales</taxon>
        <taxon>Pseudobdellovibrionaceae</taxon>
        <taxon>Micavibrio</taxon>
    </lineage>
</organism>
<gene>
    <name evidence="3" type="ORF">HYS17_03135</name>
</gene>
<feature type="compositionally biased region" description="Basic residues" evidence="1">
    <location>
        <begin position="224"/>
        <end position="233"/>
    </location>
</feature>
<feature type="signal peptide" evidence="2">
    <location>
        <begin position="1"/>
        <end position="21"/>
    </location>
</feature>
<protein>
    <submittedName>
        <fullName evidence="3">Uncharacterized protein</fullName>
    </submittedName>
</protein>
<dbReference type="AlphaFoldDB" id="A0A7T5UIK5"/>
<proteinExistence type="predicted"/>
<accession>A0A7T5UIK5</accession>
<evidence type="ECO:0000256" key="2">
    <source>
        <dbReference type="SAM" id="SignalP"/>
    </source>
</evidence>
<keyword evidence="2" id="KW-0732">Signal</keyword>
<evidence type="ECO:0000313" key="3">
    <source>
        <dbReference type="EMBL" id="QQG36783.1"/>
    </source>
</evidence>
<sequence length="233" mass="24742">MIRRRIAVFVMLLTLSATGVAITGSTAAAEEGGVLRFFNRSKDNQGSSAGPVHMKPNISGAANNGGVGSAVEPKNLNYRKAAQKVVSFEKSVMHEQAEAARIRNGEMALAARDAAEKRAAQEWAKIEAVLAAERQKRALEEAKLAASSQAMKAGVMPPGLDPSIVQLIRQAQQAQLQGAVPGGVMQGGAALQSPLMSSPAMPVNPASEPDKSVAQPEQRPQQSRPRHFFNRQE</sequence>
<evidence type="ECO:0000256" key="1">
    <source>
        <dbReference type="SAM" id="MobiDB-lite"/>
    </source>
</evidence>
<name>A0A7T5UIK5_9BACT</name>